<dbReference type="PRINTS" id="PR00953">
    <property type="entry name" value="TYPE3IMRPROT"/>
</dbReference>
<keyword evidence="12" id="KW-1185">Reference proteome</keyword>
<evidence type="ECO:0000256" key="4">
    <source>
        <dbReference type="ARBA" id="ARBA00022475"/>
    </source>
</evidence>
<dbReference type="EMBL" id="HF563609">
    <property type="protein sequence ID" value="CCP26082.1"/>
    <property type="molecule type" value="Genomic_DNA"/>
</dbReference>
<dbReference type="HOGENOM" id="CLU_063626_2_3_9"/>
<feature type="transmembrane region" description="Helical" evidence="10">
    <location>
        <begin position="12"/>
        <end position="29"/>
    </location>
</feature>
<feature type="transmembrane region" description="Helical" evidence="10">
    <location>
        <begin position="209"/>
        <end position="235"/>
    </location>
</feature>
<evidence type="ECO:0000256" key="1">
    <source>
        <dbReference type="ARBA" id="ARBA00002578"/>
    </source>
</evidence>
<dbReference type="KEGG" id="tep:TepRe1_1239"/>
<dbReference type="PANTHER" id="PTHR30065:SF1">
    <property type="entry name" value="SURFACE PRESENTATION OF ANTIGENS PROTEIN SPAR"/>
    <property type="match status" value="1"/>
</dbReference>
<dbReference type="GO" id="GO:0044780">
    <property type="term" value="P:bacterial-type flagellum assembly"/>
    <property type="evidence" value="ECO:0007669"/>
    <property type="project" value="UniProtKB-UniRule"/>
</dbReference>
<comment type="similarity">
    <text evidence="2 10">Belongs to the FliR/MopE/SpaR family.</text>
</comment>
<organism evidence="11 12">
    <name type="scientific">Tepidanaerobacter acetatoxydans (strain DSM 21804 / JCM 16047 / Re1)</name>
    <dbReference type="NCBI Taxonomy" id="1209989"/>
    <lineage>
        <taxon>Bacteria</taxon>
        <taxon>Bacillati</taxon>
        <taxon>Bacillota</taxon>
        <taxon>Clostridia</taxon>
        <taxon>Thermosediminibacterales</taxon>
        <taxon>Tepidanaerobacteraceae</taxon>
        <taxon>Tepidanaerobacter</taxon>
    </lineage>
</organism>
<evidence type="ECO:0000256" key="7">
    <source>
        <dbReference type="ARBA" id="ARBA00023136"/>
    </source>
</evidence>
<evidence type="ECO:0000256" key="8">
    <source>
        <dbReference type="ARBA" id="ARBA00023143"/>
    </source>
</evidence>
<comment type="function">
    <text evidence="1 10">Role in flagellar biosynthesis.</text>
</comment>
<keyword evidence="7 10" id="KW-0472">Membrane</keyword>
<keyword evidence="8 10" id="KW-0975">Bacterial flagellum</keyword>
<feature type="transmembrane region" description="Helical" evidence="10">
    <location>
        <begin position="124"/>
        <end position="147"/>
    </location>
</feature>
<proteinExistence type="inferred from homology"/>
<keyword evidence="11" id="KW-0966">Cell projection</keyword>
<evidence type="ECO:0000256" key="9">
    <source>
        <dbReference type="NCBIfam" id="TIGR01400"/>
    </source>
</evidence>
<name>F4LTQ5_TEPAE</name>
<accession>L0S2P7</accession>
<comment type="subcellular location">
    <subcellularLocation>
        <location evidence="10">Cell membrane</location>
        <topology evidence="10">Multi-pass membrane protein</topology>
    </subcellularLocation>
    <subcellularLocation>
        <location evidence="10">Bacterial flagellum basal body</location>
    </subcellularLocation>
</comment>
<evidence type="ECO:0000256" key="3">
    <source>
        <dbReference type="ARBA" id="ARBA00021717"/>
    </source>
</evidence>
<sequence>MNVNYEVALIKYLLILFRCLGFLTLTPVFGRREIPFQIKIGLAALLSFIVYPIIPELELNNNLWIVSASVLRELMAGITMGYATFLLFSSLYLAGGIIDLEMGFGMVNVLDPQSNAQVPLMGNYYYILTILLFLTVNGHHMLISAIIKSYDLLPLGKPVYQEGLLNVIIVSFKDMFILGVQIALPVTAIIFLTDFALGIIARTVPQMNVFIVGLPLKIAIGMIGMIIVFPMYLVILDYIYNGTYEKVLMTIREMQVLP</sequence>
<dbReference type="PANTHER" id="PTHR30065">
    <property type="entry name" value="FLAGELLAR BIOSYNTHETIC PROTEIN FLIR"/>
    <property type="match status" value="1"/>
</dbReference>
<dbReference type="STRING" id="1209989.TepRe1_1239"/>
<dbReference type="OrthoDB" id="9807748at2"/>
<keyword evidence="11" id="KW-0969">Cilium</keyword>
<dbReference type="InterPro" id="IPR002010">
    <property type="entry name" value="T3SS_IM_R"/>
</dbReference>
<keyword evidence="4 10" id="KW-1003">Cell membrane</keyword>
<reference evidence="12" key="1">
    <citation type="journal article" date="2013" name="Genome Announc.">
        <title>First genome sequence of a syntrophic acetate-oxidizing bacterium, Tepidanaerobacter acetatoxydans strain Re1.</title>
        <authorList>
            <person name="Manzoor S."/>
            <person name="Bongcam-Rudloff E."/>
            <person name="Schnurer A."/>
            <person name="Muller B."/>
        </authorList>
    </citation>
    <scope>NUCLEOTIDE SEQUENCE [LARGE SCALE GENOMIC DNA]</scope>
    <source>
        <strain evidence="12">Re1</strain>
    </source>
</reference>
<dbReference type="KEGG" id="tae:TepiRe1_1349"/>
<evidence type="ECO:0000256" key="6">
    <source>
        <dbReference type="ARBA" id="ARBA00022989"/>
    </source>
</evidence>
<dbReference type="GO" id="GO:0006605">
    <property type="term" value="P:protein targeting"/>
    <property type="evidence" value="ECO:0007669"/>
    <property type="project" value="UniProtKB-UniRule"/>
</dbReference>
<dbReference type="Pfam" id="PF01311">
    <property type="entry name" value="Bac_export_1"/>
    <property type="match status" value="1"/>
</dbReference>
<evidence type="ECO:0000313" key="11">
    <source>
        <dbReference type="EMBL" id="CCP26082.1"/>
    </source>
</evidence>
<dbReference type="eggNOG" id="COG1684">
    <property type="taxonomic scope" value="Bacteria"/>
</dbReference>
<dbReference type="NCBIfam" id="TIGR01400">
    <property type="entry name" value="fliR"/>
    <property type="match status" value="1"/>
</dbReference>
<evidence type="ECO:0000256" key="5">
    <source>
        <dbReference type="ARBA" id="ARBA00022692"/>
    </source>
</evidence>
<dbReference type="AlphaFoldDB" id="F4LTQ5"/>
<accession>F4LTQ5</accession>
<feature type="transmembrane region" description="Helical" evidence="10">
    <location>
        <begin position="175"/>
        <end position="197"/>
    </location>
</feature>
<dbReference type="GO" id="GO:0005886">
    <property type="term" value="C:plasma membrane"/>
    <property type="evidence" value="ECO:0007669"/>
    <property type="project" value="UniProtKB-SubCell"/>
</dbReference>
<evidence type="ECO:0000256" key="2">
    <source>
        <dbReference type="ARBA" id="ARBA00009772"/>
    </source>
</evidence>
<keyword evidence="5 10" id="KW-0812">Transmembrane</keyword>
<protein>
    <recommendedName>
        <fullName evidence="3 9">Flagellar biosynthetic protein FliR</fullName>
    </recommendedName>
</protein>
<dbReference type="InterPro" id="IPR006303">
    <property type="entry name" value="FliR"/>
</dbReference>
<dbReference type="RefSeq" id="WP_013778308.1">
    <property type="nucleotide sequence ID" value="NC_015519.1"/>
</dbReference>
<keyword evidence="11" id="KW-0282">Flagellum</keyword>
<feature type="transmembrane region" description="Helical" evidence="10">
    <location>
        <begin position="74"/>
        <end position="94"/>
    </location>
</feature>
<gene>
    <name evidence="11" type="ordered locus">TEPIRE1_1349</name>
</gene>
<dbReference type="Proteomes" id="UP000010802">
    <property type="component" value="Chromosome"/>
</dbReference>
<evidence type="ECO:0000256" key="10">
    <source>
        <dbReference type="RuleBase" id="RU362071"/>
    </source>
</evidence>
<evidence type="ECO:0000313" key="12">
    <source>
        <dbReference type="Proteomes" id="UP000010802"/>
    </source>
</evidence>
<keyword evidence="6 10" id="KW-1133">Transmembrane helix</keyword>
<dbReference type="GO" id="GO:0009425">
    <property type="term" value="C:bacterial-type flagellum basal body"/>
    <property type="evidence" value="ECO:0007669"/>
    <property type="project" value="UniProtKB-SubCell"/>
</dbReference>
<dbReference type="PATRIC" id="fig|1209989.3.peg.1505"/>
<feature type="transmembrane region" description="Helical" evidence="10">
    <location>
        <begin position="36"/>
        <end position="54"/>
    </location>
</feature>